<accession>A0A7J7JC19</accession>
<dbReference type="PANTHER" id="PTHR43261">
    <property type="entry name" value="TRANSLATION ELONGATION FACTOR G-RELATED"/>
    <property type="match status" value="1"/>
</dbReference>
<dbReference type="InterPro" id="IPR009022">
    <property type="entry name" value="EFG_III"/>
</dbReference>
<dbReference type="SMART" id="SM00838">
    <property type="entry name" value="EFG_C"/>
    <property type="match status" value="1"/>
</dbReference>
<dbReference type="InterPro" id="IPR005517">
    <property type="entry name" value="Transl_elong_EFG/EF2_IV"/>
</dbReference>
<keyword evidence="7" id="KW-1185">Reference proteome</keyword>
<dbReference type="InterPro" id="IPR014721">
    <property type="entry name" value="Ribsml_uS5_D2-typ_fold_subgr"/>
</dbReference>
<dbReference type="CDD" id="cd16262">
    <property type="entry name" value="EFG_III"/>
    <property type="match status" value="1"/>
</dbReference>
<dbReference type="SMART" id="SM00889">
    <property type="entry name" value="EFG_IV"/>
    <property type="match status" value="1"/>
</dbReference>
<dbReference type="InterPro" id="IPR005225">
    <property type="entry name" value="Small_GTP-bd"/>
</dbReference>
<evidence type="ECO:0000256" key="4">
    <source>
        <dbReference type="ARBA" id="ARBA00023134"/>
    </source>
</evidence>
<evidence type="ECO:0000313" key="6">
    <source>
        <dbReference type="EMBL" id="KAF6023625.1"/>
    </source>
</evidence>
<feature type="domain" description="Tr-type G" evidence="5">
    <location>
        <begin position="57"/>
        <end position="339"/>
    </location>
</feature>
<dbReference type="NCBIfam" id="TIGR00231">
    <property type="entry name" value="small_GTP"/>
    <property type="match status" value="1"/>
</dbReference>
<dbReference type="Gene3D" id="2.40.30.10">
    <property type="entry name" value="Translation factors"/>
    <property type="match status" value="1"/>
</dbReference>
<dbReference type="SUPFAM" id="SSF52540">
    <property type="entry name" value="P-loop containing nucleoside triphosphate hydrolases"/>
    <property type="match status" value="1"/>
</dbReference>
<dbReference type="SUPFAM" id="SSF54980">
    <property type="entry name" value="EF-G C-terminal domain-like"/>
    <property type="match status" value="2"/>
</dbReference>
<proteinExistence type="predicted"/>
<dbReference type="InterPro" id="IPR031157">
    <property type="entry name" value="G_TR_CS"/>
</dbReference>
<dbReference type="Pfam" id="PF00009">
    <property type="entry name" value="GTP_EFTU"/>
    <property type="match status" value="1"/>
</dbReference>
<dbReference type="Pfam" id="PF03764">
    <property type="entry name" value="EFG_IV"/>
    <property type="match status" value="1"/>
</dbReference>
<evidence type="ECO:0000313" key="7">
    <source>
        <dbReference type="Proteomes" id="UP000593567"/>
    </source>
</evidence>
<dbReference type="GO" id="GO:0003924">
    <property type="term" value="F:GTPase activity"/>
    <property type="evidence" value="ECO:0007669"/>
    <property type="project" value="InterPro"/>
</dbReference>
<dbReference type="SUPFAM" id="SSF50447">
    <property type="entry name" value="Translation proteins"/>
    <property type="match status" value="1"/>
</dbReference>
<dbReference type="Gene3D" id="3.40.50.300">
    <property type="entry name" value="P-loop containing nucleotide triphosphate hydrolases"/>
    <property type="match status" value="1"/>
</dbReference>
<keyword evidence="3" id="KW-0496">Mitochondrion</keyword>
<dbReference type="CDD" id="cd03713">
    <property type="entry name" value="EFG_mtEFG_C"/>
    <property type="match status" value="1"/>
</dbReference>
<dbReference type="InterPro" id="IPR035649">
    <property type="entry name" value="EFG_V"/>
</dbReference>
<keyword evidence="4" id="KW-0342">GTP-binding</keyword>
<sequence>MKPGGLFPQVPSSCMVKRLFLTTCSRRCNKSVNAVKIDKSKTSVKKLSSQLSDQPISKIRNVGIIAHIDAGKTTTTERFLYYSGITGTIGSVDEGTTVTDYLTQERERGITIQSAAVSLNWQQHRINIVDTPGHIDFTIEVERTLRVMDSAIGILDVSAGVEAQTKTVWRQANRFNLPRLLFLNKMDKRNADIDGSLTSIRNDLGTTPLLIQHNLGTGSSFTGIVDLPSMTCQKWDRAAASQEFTTTPLTNSVDSALFDKCLTLRNNLIDNLAELDPIMMDVVINSVSYDDITSDCINKCLRRVTCDNKAVPVLIGSSLKSRCIQPLLDAVVDYLPNPENSNSKFAFDDKLCAFAFKTVHQKERGAVTFLRLYNGAISTSMTVYNSADETTDRIGKIYMILADQMLEIKQASAGSIVAVTGLAKTVTGDTLVTNAKAAEKYSAADVQLPTLSVPEPVFMCSIETYSSKEQRALEEALKILVREDPSLRIKLDPETQQMVLMGMGELHLDIVKDRLLKEHKLEVYLGKMLVAYRETIERPSNIIHHTLNKTIGDTTHHVSVAVSVEPCESQSKTAHFVCSGEQSWDKLKWYHRKPIDQGTSQALLMGPLLGYPVVGCHVNVHNFTLHSSRTSAAMISAAIREAVHQALQDSVVILSEPEMRLQIYCDEDNLSDILYDLTHRRAVIGNVEHTEDGVIVHGVSPVATLLGYSTTLRKLSSGRAHFMMEIAGYISMSEQQTKNIVSELSSW</sequence>
<dbReference type="Gene3D" id="3.30.70.870">
    <property type="entry name" value="Elongation Factor G (Translational Gtpase), domain 3"/>
    <property type="match status" value="1"/>
</dbReference>
<dbReference type="PRINTS" id="PR00315">
    <property type="entry name" value="ELONGATNFCT"/>
</dbReference>
<reference evidence="6" key="1">
    <citation type="submission" date="2020-06" db="EMBL/GenBank/DDBJ databases">
        <title>Draft genome of Bugula neritina, a colonial animal packing powerful symbionts and potential medicines.</title>
        <authorList>
            <person name="Rayko M."/>
        </authorList>
    </citation>
    <scope>NUCLEOTIDE SEQUENCE [LARGE SCALE GENOMIC DNA]</scope>
    <source>
        <strain evidence="6">Kwan_BN1</strain>
    </source>
</reference>
<dbReference type="InterPro" id="IPR000795">
    <property type="entry name" value="T_Tr_GTP-bd_dom"/>
</dbReference>
<dbReference type="PANTHER" id="PTHR43261:SF1">
    <property type="entry name" value="RIBOSOME-RELEASING FACTOR 2, MITOCHONDRIAL"/>
    <property type="match status" value="1"/>
</dbReference>
<dbReference type="GO" id="GO:0005525">
    <property type="term" value="F:GTP binding"/>
    <property type="evidence" value="ECO:0007669"/>
    <property type="project" value="UniProtKB-KW"/>
</dbReference>
<keyword evidence="2" id="KW-0648">Protein biosynthesis</keyword>
<dbReference type="AlphaFoldDB" id="A0A7J7JC19"/>
<dbReference type="InterPro" id="IPR027417">
    <property type="entry name" value="P-loop_NTPase"/>
</dbReference>
<dbReference type="InterPro" id="IPR035647">
    <property type="entry name" value="EFG_III/V"/>
</dbReference>
<dbReference type="InterPro" id="IPR041095">
    <property type="entry name" value="EFG_II"/>
</dbReference>
<dbReference type="InterPro" id="IPR020568">
    <property type="entry name" value="Ribosomal_Su5_D2-typ_SF"/>
</dbReference>
<organism evidence="6 7">
    <name type="scientific">Bugula neritina</name>
    <name type="common">Brown bryozoan</name>
    <name type="synonym">Sertularia neritina</name>
    <dbReference type="NCBI Taxonomy" id="10212"/>
    <lineage>
        <taxon>Eukaryota</taxon>
        <taxon>Metazoa</taxon>
        <taxon>Spiralia</taxon>
        <taxon>Lophotrochozoa</taxon>
        <taxon>Bryozoa</taxon>
        <taxon>Gymnolaemata</taxon>
        <taxon>Cheilostomatida</taxon>
        <taxon>Flustrina</taxon>
        <taxon>Buguloidea</taxon>
        <taxon>Bugulidae</taxon>
        <taxon>Bugula</taxon>
    </lineage>
</organism>
<dbReference type="SUPFAM" id="SSF54211">
    <property type="entry name" value="Ribosomal protein S5 domain 2-like"/>
    <property type="match status" value="1"/>
</dbReference>
<dbReference type="PROSITE" id="PS00301">
    <property type="entry name" value="G_TR_1"/>
    <property type="match status" value="1"/>
</dbReference>
<dbReference type="Pfam" id="PF22042">
    <property type="entry name" value="EF-G_D2"/>
    <property type="match status" value="1"/>
</dbReference>
<dbReference type="InterPro" id="IPR000640">
    <property type="entry name" value="EFG_V-like"/>
</dbReference>
<name>A0A7J7JC19_BUGNE</name>
<evidence type="ECO:0000256" key="1">
    <source>
        <dbReference type="ARBA" id="ARBA00022741"/>
    </source>
</evidence>
<dbReference type="GO" id="GO:0032543">
    <property type="term" value="P:mitochondrial translation"/>
    <property type="evidence" value="ECO:0007669"/>
    <property type="project" value="TreeGrafter"/>
</dbReference>
<keyword evidence="1" id="KW-0547">Nucleotide-binding</keyword>
<comment type="caution">
    <text evidence="6">The sequence shown here is derived from an EMBL/GenBank/DDBJ whole genome shotgun (WGS) entry which is preliminary data.</text>
</comment>
<dbReference type="GO" id="GO:0032790">
    <property type="term" value="P:ribosome disassembly"/>
    <property type="evidence" value="ECO:0007669"/>
    <property type="project" value="TreeGrafter"/>
</dbReference>
<dbReference type="Pfam" id="PF14492">
    <property type="entry name" value="EFG_III"/>
    <property type="match status" value="1"/>
</dbReference>
<dbReference type="OrthoDB" id="198619at2759"/>
<evidence type="ECO:0000256" key="2">
    <source>
        <dbReference type="ARBA" id="ARBA00022917"/>
    </source>
</evidence>
<gene>
    <name evidence="6" type="ORF">EB796_018064</name>
</gene>
<dbReference type="EMBL" id="VXIV02002685">
    <property type="protein sequence ID" value="KAF6023625.1"/>
    <property type="molecule type" value="Genomic_DNA"/>
</dbReference>
<dbReference type="Pfam" id="PF00679">
    <property type="entry name" value="EFG_C"/>
    <property type="match status" value="1"/>
</dbReference>
<dbReference type="Gene3D" id="3.30.230.10">
    <property type="match status" value="1"/>
</dbReference>
<dbReference type="Gene3D" id="3.30.70.240">
    <property type="match status" value="1"/>
</dbReference>
<evidence type="ECO:0000259" key="5">
    <source>
        <dbReference type="PROSITE" id="PS51722"/>
    </source>
</evidence>
<protein>
    <submittedName>
        <fullName evidence="6">GFM2</fullName>
    </submittedName>
</protein>
<dbReference type="InterPro" id="IPR009000">
    <property type="entry name" value="Transl_B-barrel_sf"/>
</dbReference>
<dbReference type="PROSITE" id="PS51722">
    <property type="entry name" value="G_TR_2"/>
    <property type="match status" value="1"/>
</dbReference>
<evidence type="ECO:0000256" key="3">
    <source>
        <dbReference type="ARBA" id="ARBA00023128"/>
    </source>
</evidence>
<dbReference type="GO" id="GO:0005759">
    <property type="term" value="C:mitochondrial matrix"/>
    <property type="evidence" value="ECO:0007669"/>
    <property type="project" value="UniProtKB-ARBA"/>
</dbReference>
<dbReference type="FunFam" id="3.40.50.300:FF:000514">
    <property type="entry name" value="Ribosome-releasing factor 2, mitochondrial"/>
    <property type="match status" value="1"/>
</dbReference>
<dbReference type="InterPro" id="IPR053905">
    <property type="entry name" value="EF-G-like_DII"/>
</dbReference>
<dbReference type="Proteomes" id="UP000593567">
    <property type="component" value="Unassembled WGS sequence"/>
</dbReference>